<dbReference type="Pfam" id="PF13229">
    <property type="entry name" value="Beta_helix"/>
    <property type="match status" value="1"/>
</dbReference>
<dbReference type="KEGG" id="nci:NCTC10296_00500"/>
<dbReference type="InterPro" id="IPR012334">
    <property type="entry name" value="Pectin_lyas_fold"/>
</dbReference>
<feature type="compositionally biased region" description="Basic and acidic residues" evidence="1">
    <location>
        <begin position="156"/>
        <end position="180"/>
    </location>
</feature>
<dbReference type="SUPFAM" id="SSF51126">
    <property type="entry name" value="Pectin lyase-like"/>
    <property type="match status" value="1"/>
</dbReference>
<protein>
    <submittedName>
        <fullName evidence="3">Poly(Beta-D-mannuronate) C5 epimerase 4</fullName>
        <ecNumber evidence="3">5.1.3.-</ecNumber>
    </submittedName>
</protein>
<dbReference type="InterPro" id="IPR006626">
    <property type="entry name" value="PbH1"/>
</dbReference>
<sequence length="1081" mass="114065">MKSESITMNNTNIKAFELSQDHITTGKDEPFLNAVFEPELAQALPQDGLETALTEAVSAPEYDGNTLSGNEYAANGLNPVAIDLPQDAGVEATEIQAAEAAGSSAYPWLAGLGLGGGLIAGLASSGGGSGSDSHGKNTEAKPKAAPVIPVAQNKPVENRVEKVAGQDEEAVGHQIDDKVSDSVPVEELISLPGEEESKQEAAASVQITERAGPETQAQPVVQPRQPLAQPVPAEEEPQVTASLNHNEKEALESDEPQSEEEPSSRPNVTEEQAAEQSSVPEVTNEIPQNNEKVAVEPSTVGSVEIAESEAEGLAGPAAKAQNEENPNTLAEISKKQEIDLTTTGPKTVTTSAFISSNVPSGASYTVVKNAAEAAKAAAGNSGLKHIVISDGDHHTLFTKGAGGDYTVKWGSGTWGATFKDSVSVAAFHNGGGDITSALQSAINIAAKKGLGVEMPTDGTFVLSGKGAVVLAGTDYLSGNNSTLVYKDITSGFKSGITLAKNVKDVEIEGFNFDLQNLEGVRGIAGINSSGVTIENNNFVNVKNRAISFVTQDGNIDDLTIKNNNIVLKEGVKSDANSNYAIVLYNQSESSLYSGSLTKWHEYRGDKKVADNKYQITDALITGNKITGGYYGISFSGVSNSTISNNVISENMRNISMQNRSDNNKVINNYLTEGKSSAVHIAYMSNNNTVSKNIVSSSKASGQGLLQAYQGSQNNKFTHNEVNVTSKLGTGWMLYTGTDSNGTVFGHNTLNGNVNRKVVGVESIWDSNSSNGVVGAYMPRPLTLHDIVTKQNYTTSYNGGTGDLNDVRVTDNIIASNATNKQVSVLFMGAETSNGLYGNENLVGDINNLKFTGNHVMGGGFYKFVDTHTNGADINGFVNQHNGDMKGTVQNYVGSAANNAYFIDNVHDTVKESANGGKDTVYSTVDYTLSDNVENLVLLNIRPINGTGNDLDNLIKGNVGANVLDGGLGNDVLIGGEGRDVLTGGEGNDTFLFNAQLNGEVDRVTDFSADSDKLGLSTLVFGALEGDWFAQANAVTRETRVIQNGNKLFYDADGSGKYFSAVQFAELDGVDYELSASNFTIY</sequence>
<keyword evidence="3" id="KW-0413">Isomerase</keyword>
<feature type="region of interest" description="Disordered" evidence="1">
    <location>
        <begin position="211"/>
        <end position="299"/>
    </location>
</feature>
<proteinExistence type="predicted"/>
<feature type="compositionally biased region" description="Basic and acidic residues" evidence="1">
    <location>
        <begin position="133"/>
        <end position="142"/>
    </location>
</feature>
<dbReference type="GO" id="GO:0016853">
    <property type="term" value="F:isomerase activity"/>
    <property type="evidence" value="ECO:0007669"/>
    <property type="project" value="UniProtKB-KW"/>
</dbReference>
<feature type="compositionally biased region" description="Acidic residues" evidence="1">
    <location>
        <begin position="252"/>
        <end position="261"/>
    </location>
</feature>
<feature type="domain" description="Right handed beta helix" evidence="2">
    <location>
        <begin position="618"/>
        <end position="757"/>
    </location>
</feature>
<dbReference type="PRINTS" id="PR00313">
    <property type="entry name" value="CABNDNGRPT"/>
</dbReference>
<dbReference type="InterPro" id="IPR039448">
    <property type="entry name" value="Beta_helix"/>
</dbReference>
<dbReference type="InterPro" id="IPR011049">
    <property type="entry name" value="Serralysin-like_metalloprot_C"/>
</dbReference>
<dbReference type="EC" id="5.1.3.-" evidence="3"/>
<gene>
    <name evidence="3" type="primary">algE4_1</name>
    <name evidence="3" type="ORF">NCTC10296_00500</name>
</gene>
<dbReference type="Gene3D" id="2.150.10.10">
    <property type="entry name" value="Serralysin-like metalloprotease, C-terminal"/>
    <property type="match status" value="1"/>
</dbReference>
<dbReference type="PROSITE" id="PS00330">
    <property type="entry name" value="HEMOLYSIN_CALCIUM"/>
    <property type="match status" value="1"/>
</dbReference>
<dbReference type="InterPro" id="IPR011050">
    <property type="entry name" value="Pectin_lyase_fold/virulence"/>
</dbReference>
<feature type="region of interest" description="Disordered" evidence="1">
    <location>
        <begin position="124"/>
        <end position="183"/>
    </location>
</feature>
<dbReference type="SMART" id="SM00710">
    <property type="entry name" value="PbH1"/>
    <property type="match status" value="7"/>
</dbReference>
<dbReference type="GO" id="GO:0005509">
    <property type="term" value="F:calcium ion binding"/>
    <property type="evidence" value="ECO:0007669"/>
    <property type="project" value="InterPro"/>
</dbReference>
<accession>A0A3S4QT18</accession>
<dbReference type="SUPFAM" id="SSF51120">
    <property type="entry name" value="beta-Roll"/>
    <property type="match status" value="1"/>
</dbReference>
<dbReference type="AlphaFoldDB" id="A0A3S4QT18"/>
<evidence type="ECO:0000259" key="2">
    <source>
        <dbReference type="Pfam" id="PF13229"/>
    </source>
</evidence>
<name>A0A3S4QT18_9NEIS</name>
<evidence type="ECO:0000256" key="1">
    <source>
        <dbReference type="SAM" id="MobiDB-lite"/>
    </source>
</evidence>
<dbReference type="EMBL" id="LR134313">
    <property type="protein sequence ID" value="VEE99744.1"/>
    <property type="molecule type" value="Genomic_DNA"/>
</dbReference>
<organism evidence="3 4">
    <name type="scientific">Neisseria canis</name>
    <dbReference type="NCBI Taxonomy" id="493"/>
    <lineage>
        <taxon>Bacteria</taxon>
        <taxon>Pseudomonadati</taxon>
        <taxon>Pseudomonadota</taxon>
        <taxon>Betaproteobacteria</taxon>
        <taxon>Neisseriales</taxon>
        <taxon>Neisseriaceae</taxon>
        <taxon>Neisseria</taxon>
    </lineage>
</organism>
<dbReference type="Gene3D" id="2.160.20.10">
    <property type="entry name" value="Single-stranded right-handed beta-helix, Pectin lyase-like"/>
    <property type="match status" value="1"/>
</dbReference>
<evidence type="ECO:0000313" key="4">
    <source>
        <dbReference type="Proteomes" id="UP000279284"/>
    </source>
</evidence>
<dbReference type="InterPro" id="IPR001343">
    <property type="entry name" value="Hemolysn_Ca-bd"/>
</dbReference>
<feature type="compositionally biased region" description="Polar residues" evidence="1">
    <location>
        <begin position="267"/>
        <end position="291"/>
    </location>
</feature>
<keyword evidence="4" id="KW-1185">Reference proteome</keyword>
<dbReference type="InterPro" id="IPR018511">
    <property type="entry name" value="Hemolysin-typ_Ca-bd_CS"/>
</dbReference>
<dbReference type="Proteomes" id="UP000279284">
    <property type="component" value="Chromosome"/>
</dbReference>
<evidence type="ECO:0000313" key="3">
    <source>
        <dbReference type="EMBL" id="VEE99744.1"/>
    </source>
</evidence>
<reference evidence="3 4" key="1">
    <citation type="submission" date="2018-12" db="EMBL/GenBank/DDBJ databases">
        <authorList>
            <consortium name="Pathogen Informatics"/>
        </authorList>
    </citation>
    <scope>NUCLEOTIDE SEQUENCE [LARGE SCALE GENOMIC DNA]</scope>
    <source>
        <strain evidence="3 4">NCTC10296</strain>
    </source>
</reference>
<dbReference type="Pfam" id="PF00353">
    <property type="entry name" value="HemolysinCabind"/>
    <property type="match status" value="1"/>
</dbReference>